<proteinExistence type="predicted"/>
<keyword evidence="5" id="KW-0324">Glycolysis</keyword>
<dbReference type="Pfam" id="PF04587">
    <property type="entry name" value="ADP_PFK_GK"/>
    <property type="match status" value="1"/>
</dbReference>
<dbReference type="RefSeq" id="WP_307433170.1">
    <property type="nucleotide sequence ID" value="NZ_JAUSVK010000001.1"/>
</dbReference>
<dbReference type="Proteomes" id="UP001237448">
    <property type="component" value="Unassembled WGS sequence"/>
</dbReference>
<keyword evidence="2" id="KW-0479">Metal-binding</keyword>
<evidence type="ECO:0000313" key="7">
    <source>
        <dbReference type="Proteomes" id="UP001237448"/>
    </source>
</evidence>
<dbReference type="Gene3D" id="3.30.1110.20">
    <property type="match status" value="1"/>
</dbReference>
<dbReference type="InterPro" id="IPR007666">
    <property type="entry name" value="ADP_PFK/GK"/>
</dbReference>
<reference evidence="6 7" key="1">
    <citation type="submission" date="2023-07" db="EMBL/GenBank/DDBJ databases">
        <title>Genomic Encyclopedia of Type Strains, Phase IV (KMG-IV): sequencing the most valuable type-strain genomes for metagenomic binning, comparative biology and taxonomic classification.</title>
        <authorList>
            <person name="Goeker M."/>
        </authorList>
    </citation>
    <scope>NUCLEOTIDE SEQUENCE [LARGE SCALE GENOMIC DNA]</scope>
    <source>
        <strain evidence="6 7">DSM 5896</strain>
    </source>
</reference>
<dbReference type="GO" id="GO:0043844">
    <property type="term" value="F:ADP-specific phosphofructokinase activity"/>
    <property type="evidence" value="ECO:0007669"/>
    <property type="project" value="UniProtKB-EC"/>
</dbReference>
<dbReference type="EC" id="2.7.1.147" evidence="6"/>
<organism evidence="6 7">
    <name type="scientific">Labrys monachus</name>
    <dbReference type="NCBI Taxonomy" id="217067"/>
    <lineage>
        <taxon>Bacteria</taxon>
        <taxon>Pseudomonadati</taxon>
        <taxon>Pseudomonadota</taxon>
        <taxon>Alphaproteobacteria</taxon>
        <taxon>Hyphomicrobiales</taxon>
        <taxon>Xanthobacteraceae</taxon>
        <taxon>Labrys</taxon>
    </lineage>
</organism>
<evidence type="ECO:0000256" key="2">
    <source>
        <dbReference type="ARBA" id="ARBA00022723"/>
    </source>
</evidence>
<evidence type="ECO:0000256" key="5">
    <source>
        <dbReference type="ARBA" id="ARBA00023152"/>
    </source>
</evidence>
<sequence>MHQEPAITWLRAYDELLAGLPGMLAGSRMTLCGMGACVDARISMHDMPALVQASDPGARAFADMLMDRARRGVGGEIRVDWRQGPAWLAAHVPMRHALGGTGPQAAWSIAAAGADALVALEDRSAHMLAQLPPDMLVVENGAVRQAGEASAHGTPRPDIFIFEYTAGMPIGGLVPTRSSRIIVRFDDLGLENDEGFYALTPDLARNAGAGLVSGFNALPADRLDDAAGRVFALSRRWRANGLHTVHLELAGYDTPQALAKVLDASSGAITSIGMSHSEFVALCGQAEDLSAAMCALGDRLGIDRVCVHADHWAMSATLGDPARERAALMTGCIFASARAAAGRPVLPAGVAPQALFAPLPYPQIDRRERWTLAACASPYLEQPATTLGLGDSFTGGCLLALGSRAASAGGASGRQEEHALHG</sequence>
<evidence type="ECO:0000256" key="4">
    <source>
        <dbReference type="ARBA" id="ARBA00022842"/>
    </source>
</evidence>
<dbReference type="EC" id="2.7.1.146" evidence="6"/>
<dbReference type="InterPro" id="IPR029056">
    <property type="entry name" value="Ribokinase-like"/>
</dbReference>
<gene>
    <name evidence="6" type="ORF">J3R73_004814</name>
</gene>
<dbReference type="EMBL" id="JAUSVK010000001">
    <property type="protein sequence ID" value="MDQ0395022.1"/>
    <property type="molecule type" value="Genomic_DNA"/>
</dbReference>
<evidence type="ECO:0000256" key="3">
    <source>
        <dbReference type="ARBA" id="ARBA00022777"/>
    </source>
</evidence>
<dbReference type="Gene3D" id="3.40.1190.20">
    <property type="match status" value="1"/>
</dbReference>
<keyword evidence="4" id="KW-0460">Magnesium</keyword>
<keyword evidence="7" id="KW-1185">Reference proteome</keyword>
<protein>
    <submittedName>
        <fullName evidence="6">ADP-dependent phosphofructokinase/glucokinase</fullName>
        <ecNumber evidence="6">2.7.1.146</ecNumber>
        <ecNumber evidence="6">2.7.1.147</ecNumber>
    </submittedName>
</protein>
<keyword evidence="1 6" id="KW-0808">Transferase</keyword>
<evidence type="ECO:0000313" key="6">
    <source>
        <dbReference type="EMBL" id="MDQ0395022.1"/>
    </source>
</evidence>
<keyword evidence="3" id="KW-0418">Kinase</keyword>
<dbReference type="GO" id="GO:0043843">
    <property type="term" value="F:ADP-specific glucokinase activity"/>
    <property type="evidence" value="ECO:0007669"/>
    <property type="project" value="UniProtKB-EC"/>
</dbReference>
<evidence type="ECO:0000256" key="1">
    <source>
        <dbReference type="ARBA" id="ARBA00022679"/>
    </source>
</evidence>
<accession>A0ABU0FK82</accession>
<dbReference type="SUPFAM" id="SSF53613">
    <property type="entry name" value="Ribokinase-like"/>
    <property type="match status" value="1"/>
</dbReference>
<comment type="caution">
    <text evidence="6">The sequence shown here is derived from an EMBL/GenBank/DDBJ whole genome shotgun (WGS) entry which is preliminary data.</text>
</comment>
<name>A0ABU0FK82_9HYPH</name>